<feature type="compositionally biased region" description="Basic and acidic residues" evidence="1">
    <location>
        <begin position="428"/>
        <end position="443"/>
    </location>
</feature>
<comment type="caution">
    <text evidence="2">The sequence shown here is derived from an EMBL/GenBank/DDBJ whole genome shotgun (WGS) entry which is preliminary data.</text>
</comment>
<accession>A0A409VHU1</accession>
<dbReference type="EMBL" id="NHTK01006057">
    <property type="protein sequence ID" value="PPQ65828.1"/>
    <property type="molecule type" value="Genomic_DNA"/>
</dbReference>
<dbReference type="OrthoDB" id="2269034at2759"/>
<dbReference type="InterPro" id="IPR032675">
    <property type="entry name" value="LRR_dom_sf"/>
</dbReference>
<evidence type="ECO:0000313" key="2">
    <source>
        <dbReference type="EMBL" id="PPQ65828.1"/>
    </source>
</evidence>
<protein>
    <recommendedName>
        <fullName evidence="4">F-box domain-containing protein</fullName>
    </recommendedName>
</protein>
<dbReference type="PANTHER" id="PTHR38926:SF72">
    <property type="entry name" value="IM:7136021-RELATED"/>
    <property type="match status" value="1"/>
</dbReference>
<organism evidence="2 3">
    <name type="scientific">Panaeolus cyanescens</name>
    <dbReference type="NCBI Taxonomy" id="181874"/>
    <lineage>
        <taxon>Eukaryota</taxon>
        <taxon>Fungi</taxon>
        <taxon>Dikarya</taxon>
        <taxon>Basidiomycota</taxon>
        <taxon>Agaricomycotina</taxon>
        <taxon>Agaricomycetes</taxon>
        <taxon>Agaricomycetidae</taxon>
        <taxon>Agaricales</taxon>
        <taxon>Agaricineae</taxon>
        <taxon>Galeropsidaceae</taxon>
        <taxon>Panaeolus</taxon>
    </lineage>
</organism>
<name>A0A409VHU1_9AGAR</name>
<keyword evidence="3" id="KW-1185">Reference proteome</keyword>
<dbReference type="Proteomes" id="UP000284842">
    <property type="component" value="Unassembled WGS sequence"/>
</dbReference>
<feature type="region of interest" description="Disordered" evidence="1">
    <location>
        <begin position="428"/>
        <end position="464"/>
    </location>
</feature>
<dbReference type="SUPFAM" id="SSF52047">
    <property type="entry name" value="RNI-like"/>
    <property type="match status" value="1"/>
</dbReference>
<feature type="compositionally biased region" description="Polar residues" evidence="1">
    <location>
        <begin position="452"/>
        <end position="464"/>
    </location>
</feature>
<evidence type="ECO:0008006" key="4">
    <source>
        <dbReference type="Google" id="ProtNLM"/>
    </source>
</evidence>
<proteinExistence type="predicted"/>
<dbReference type="AlphaFoldDB" id="A0A409VHU1"/>
<reference evidence="2 3" key="1">
    <citation type="journal article" date="2018" name="Evol. Lett.">
        <title>Horizontal gene cluster transfer increased hallucinogenic mushroom diversity.</title>
        <authorList>
            <person name="Reynolds H.T."/>
            <person name="Vijayakumar V."/>
            <person name="Gluck-Thaler E."/>
            <person name="Korotkin H.B."/>
            <person name="Matheny P.B."/>
            <person name="Slot J.C."/>
        </authorList>
    </citation>
    <scope>NUCLEOTIDE SEQUENCE [LARGE SCALE GENOMIC DNA]</scope>
    <source>
        <strain evidence="2 3">2629</strain>
    </source>
</reference>
<gene>
    <name evidence="2" type="ORF">CVT24_012056</name>
</gene>
<evidence type="ECO:0000256" key="1">
    <source>
        <dbReference type="SAM" id="MobiDB-lite"/>
    </source>
</evidence>
<dbReference type="PANTHER" id="PTHR38926">
    <property type="entry name" value="F-BOX DOMAIN CONTAINING PROTEIN, EXPRESSED"/>
    <property type="match status" value="1"/>
</dbReference>
<dbReference type="InParanoid" id="A0A409VHU1"/>
<dbReference type="Gene3D" id="3.80.10.10">
    <property type="entry name" value="Ribonuclease Inhibitor"/>
    <property type="match status" value="1"/>
</dbReference>
<sequence>MLSVLPALSALHVNVTDTNAHVVPAPSTPKALTASIMENVPVDIWQGIFTESVLLENPIQFNEMFGEIWGRPTLGSTGISSHVFVQQPAVISQVCRTWRHIAFGMPEIWSILFIKPRVPAGRETASPPHIIDRLEKLIKFRLSLANPMPLKIYIDARESVQDAKSLIAAILPFSQRWKTIHLNVPSESLSQLLRLTSEDVPMLQSFKFYERVYQMRPWDATQMHDFDLFHIQKIAPSLRRVCTPLQLPANLPSYSTLQELHLQQSPSESQEIYRILSLCMNLQTLSLTGYATTQGVLGETITLPLLTTLNMEHPIGRERLLRAIRTPSLRTLRLLGRGGVHAKSLLLELKNLMMRSDVSSLESLHILYETHNLTDVAIAEFLACNAELKELKIDDTWMFLNTSMITAGLLRDMTLSDVEVGEEVHLDAHDSDGSASCDEERGGRPAGGFMSRPSTSSKAHGTSGSLIPELKRLSLIGCCHFSNQELVTLVHSRMGGRHSLESIYLSLAQTTAPELDQVVREARSRGIEAELLTVRGSYFLVI</sequence>
<evidence type="ECO:0000313" key="3">
    <source>
        <dbReference type="Proteomes" id="UP000284842"/>
    </source>
</evidence>